<protein>
    <submittedName>
        <fullName evidence="1">Uncharacterized protein</fullName>
    </submittedName>
</protein>
<organism evidence="1">
    <name type="scientific">marine metagenome</name>
    <dbReference type="NCBI Taxonomy" id="408172"/>
    <lineage>
        <taxon>unclassified sequences</taxon>
        <taxon>metagenomes</taxon>
        <taxon>ecological metagenomes</taxon>
    </lineage>
</organism>
<proteinExistence type="predicted"/>
<evidence type="ECO:0000313" key="1">
    <source>
        <dbReference type="EMBL" id="SUZ85444.1"/>
    </source>
</evidence>
<gene>
    <name evidence="1" type="ORF">METZ01_LOCUS38298</name>
</gene>
<dbReference type="EMBL" id="UINC01001636">
    <property type="protein sequence ID" value="SUZ85444.1"/>
    <property type="molecule type" value="Genomic_DNA"/>
</dbReference>
<name>A0A381R2K5_9ZZZZ</name>
<accession>A0A381R2K5</accession>
<sequence length="335" mass="40100">MNGQNLLDYLSGPITMKIGLINGYDDNVLHFSDIEKSQASTNKYIMGGANTFDSHFTRYFVTADKRIYLADRSKYIHFYTRTNISNYSHNDNRHHWSGNLKTTYRWGPYRKIAYSLRHLNSYYTRHYIDRDISNYILQPCNFTDREQYMEFSYPIKRDQWMSILLSYNQRYYDIPFIEFDLDILSSSLKINRRVRNVGSIAIVLNLGTANNLTFGKTAKAGLLDRSYKNFEWYVPFTYSKGIGVLDKVGFSMRQDFRYYKAEEEGDQLHSGRNHIDNKMNIWAEKKINAKLLVKTSLRYRFRLTESQFDWVSKLRTFHQWQAWISIEWKMVYDRY</sequence>
<dbReference type="AlphaFoldDB" id="A0A381R2K5"/>
<reference evidence="1" key="1">
    <citation type="submission" date="2018-05" db="EMBL/GenBank/DDBJ databases">
        <authorList>
            <person name="Lanie J.A."/>
            <person name="Ng W.-L."/>
            <person name="Kazmierczak K.M."/>
            <person name="Andrzejewski T.M."/>
            <person name="Davidsen T.M."/>
            <person name="Wayne K.J."/>
            <person name="Tettelin H."/>
            <person name="Glass J.I."/>
            <person name="Rusch D."/>
            <person name="Podicherti R."/>
            <person name="Tsui H.-C.T."/>
            <person name="Winkler M.E."/>
        </authorList>
    </citation>
    <scope>NUCLEOTIDE SEQUENCE</scope>
</reference>